<dbReference type="OrthoDB" id="8019410at2"/>
<sequence>MRPIEAVPALFILILAAAIYAGTTGLRLWDGPTPGARFFPMALSGAGAIIGVLLLLAQRRGLETVEVEFPDALGAVRVGASFAALVALAVGIPLIGFVPMLAVFMLAMLLVVLRCPPVPSVSSAVIVAGLVHVVFIRWLAVPLPMPFGI</sequence>
<organism evidence="3 4">
    <name type="scientific">Roseicyclus mahoneyensis</name>
    <dbReference type="NCBI Taxonomy" id="164332"/>
    <lineage>
        <taxon>Bacteria</taxon>
        <taxon>Pseudomonadati</taxon>
        <taxon>Pseudomonadota</taxon>
        <taxon>Alphaproteobacteria</taxon>
        <taxon>Rhodobacterales</taxon>
        <taxon>Roseobacteraceae</taxon>
        <taxon>Roseicyclus</taxon>
    </lineage>
</organism>
<evidence type="ECO:0000259" key="2">
    <source>
        <dbReference type="Pfam" id="PF07331"/>
    </source>
</evidence>
<accession>A0A316G8K8</accession>
<dbReference type="RefSeq" id="WP_109670557.1">
    <property type="nucleotide sequence ID" value="NZ_QGGW01000012.1"/>
</dbReference>
<keyword evidence="1" id="KW-0812">Transmembrane</keyword>
<dbReference type="InterPro" id="IPR009936">
    <property type="entry name" value="DUF1468"/>
</dbReference>
<evidence type="ECO:0000256" key="1">
    <source>
        <dbReference type="SAM" id="Phobius"/>
    </source>
</evidence>
<dbReference type="AlphaFoldDB" id="A0A316G8K8"/>
<keyword evidence="1" id="KW-1133">Transmembrane helix</keyword>
<protein>
    <submittedName>
        <fullName evidence="3">Tripartite tricarboxylate transporter TctB family protein</fullName>
    </submittedName>
</protein>
<dbReference type="Pfam" id="PF07331">
    <property type="entry name" value="TctB"/>
    <property type="match status" value="1"/>
</dbReference>
<feature type="transmembrane region" description="Helical" evidence="1">
    <location>
        <begin position="37"/>
        <end position="57"/>
    </location>
</feature>
<evidence type="ECO:0000313" key="4">
    <source>
        <dbReference type="Proteomes" id="UP000245708"/>
    </source>
</evidence>
<feature type="transmembrane region" description="Helical" evidence="1">
    <location>
        <begin position="120"/>
        <end position="140"/>
    </location>
</feature>
<gene>
    <name evidence="3" type="ORF">C7455_11245</name>
</gene>
<reference evidence="3 4" key="1">
    <citation type="submission" date="2018-05" db="EMBL/GenBank/DDBJ databases">
        <title>Genomic Encyclopedia of Type Strains, Phase IV (KMG-IV): sequencing the most valuable type-strain genomes for metagenomic binning, comparative biology and taxonomic classification.</title>
        <authorList>
            <person name="Goeker M."/>
        </authorList>
    </citation>
    <scope>NUCLEOTIDE SEQUENCE [LARGE SCALE GENOMIC DNA]</scope>
    <source>
        <strain evidence="3 4">DSM 16097</strain>
    </source>
</reference>
<comment type="caution">
    <text evidence="3">The sequence shown here is derived from an EMBL/GenBank/DDBJ whole genome shotgun (WGS) entry which is preliminary data.</text>
</comment>
<keyword evidence="4" id="KW-1185">Reference proteome</keyword>
<dbReference type="EMBL" id="QGGW01000012">
    <property type="protein sequence ID" value="PWK57319.1"/>
    <property type="molecule type" value="Genomic_DNA"/>
</dbReference>
<feature type="domain" description="DUF1468" evidence="2">
    <location>
        <begin position="9"/>
        <end position="144"/>
    </location>
</feature>
<keyword evidence="1" id="KW-0472">Membrane</keyword>
<proteinExistence type="predicted"/>
<dbReference type="Proteomes" id="UP000245708">
    <property type="component" value="Unassembled WGS sequence"/>
</dbReference>
<evidence type="ECO:0000313" key="3">
    <source>
        <dbReference type="EMBL" id="PWK57319.1"/>
    </source>
</evidence>
<name>A0A316G8K8_9RHOB</name>